<proteinExistence type="predicted"/>
<organism evidence="1 2">
    <name type="scientific">Pisolithus tinctorius Marx 270</name>
    <dbReference type="NCBI Taxonomy" id="870435"/>
    <lineage>
        <taxon>Eukaryota</taxon>
        <taxon>Fungi</taxon>
        <taxon>Dikarya</taxon>
        <taxon>Basidiomycota</taxon>
        <taxon>Agaricomycotina</taxon>
        <taxon>Agaricomycetes</taxon>
        <taxon>Agaricomycetidae</taxon>
        <taxon>Boletales</taxon>
        <taxon>Sclerodermatineae</taxon>
        <taxon>Pisolithaceae</taxon>
        <taxon>Pisolithus</taxon>
    </lineage>
</organism>
<feature type="non-terminal residue" evidence="1">
    <location>
        <position position="90"/>
    </location>
</feature>
<evidence type="ECO:0000313" key="2">
    <source>
        <dbReference type="Proteomes" id="UP000054217"/>
    </source>
</evidence>
<dbReference type="AlphaFoldDB" id="A0A0C3P6Z8"/>
<reference evidence="2" key="2">
    <citation type="submission" date="2015-01" db="EMBL/GenBank/DDBJ databases">
        <title>Evolutionary Origins and Diversification of the Mycorrhizal Mutualists.</title>
        <authorList>
            <consortium name="DOE Joint Genome Institute"/>
            <consortium name="Mycorrhizal Genomics Consortium"/>
            <person name="Kohler A."/>
            <person name="Kuo A."/>
            <person name="Nagy L.G."/>
            <person name="Floudas D."/>
            <person name="Copeland A."/>
            <person name="Barry K.W."/>
            <person name="Cichocki N."/>
            <person name="Veneault-Fourrey C."/>
            <person name="LaButti K."/>
            <person name="Lindquist E.A."/>
            <person name="Lipzen A."/>
            <person name="Lundell T."/>
            <person name="Morin E."/>
            <person name="Murat C."/>
            <person name="Riley R."/>
            <person name="Ohm R."/>
            <person name="Sun H."/>
            <person name="Tunlid A."/>
            <person name="Henrissat B."/>
            <person name="Grigoriev I.V."/>
            <person name="Hibbett D.S."/>
            <person name="Martin F."/>
        </authorList>
    </citation>
    <scope>NUCLEOTIDE SEQUENCE [LARGE SCALE GENOMIC DNA]</scope>
    <source>
        <strain evidence="2">Marx 270</strain>
    </source>
</reference>
<protein>
    <submittedName>
        <fullName evidence="1">Uncharacterized protein</fullName>
    </submittedName>
</protein>
<sequence length="90" mass="10383">WLDSMAGLHTILSGALCIMHPKMYLHGWEALMQLRSMAVAWQDKDMQAILPIWNSIYSSMSLMVNWKAPPHKDMNGRKVWLDTLLTVGHY</sequence>
<dbReference type="OrthoDB" id="3259298at2759"/>
<keyword evidence="2" id="KW-1185">Reference proteome</keyword>
<feature type="non-terminal residue" evidence="1">
    <location>
        <position position="1"/>
    </location>
</feature>
<dbReference type="STRING" id="870435.A0A0C3P6Z8"/>
<dbReference type="Proteomes" id="UP000054217">
    <property type="component" value="Unassembled WGS sequence"/>
</dbReference>
<reference evidence="1 2" key="1">
    <citation type="submission" date="2014-04" db="EMBL/GenBank/DDBJ databases">
        <authorList>
            <consortium name="DOE Joint Genome Institute"/>
            <person name="Kuo A."/>
            <person name="Kohler A."/>
            <person name="Costa M.D."/>
            <person name="Nagy L.G."/>
            <person name="Floudas D."/>
            <person name="Copeland A."/>
            <person name="Barry K.W."/>
            <person name="Cichocki N."/>
            <person name="Veneault-Fourrey C."/>
            <person name="LaButti K."/>
            <person name="Lindquist E.A."/>
            <person name="Lipzen A."/>
            <person name="Lundell T."/>
            <person name="Morin E."/>
            <person name="Murat C."/>
            <person name="Sun H."/>
            <person name="Tunlid A."/>
            <person name="Henrissat B."/>
            <person name="Grigoriev I.V."/>
            <person name="Hibbett D.S."/>
            <person name="Martin F."/>
            <person name="Nordberg H.P."/>
            <person name="Cantor M.N."/>
            <person name="Hua S.X."/>
        </authorList>
    </citation>
    <scope>NUCLEOTIDE SEQUENCE [LARGE SCALE GENOMIC DNA]</scope>
    <source>
        <strain evidence="1 2">Marx 270</strain>
    </source>
</reference>
<accession>A0A0C3P6Z8</accession>
<dbReference type="EMBL" id="KN831955">
    <property type="protein sequence ID" value="KIO09145.1"/>
    <property type="molecule type" value="Genomic_DNA"/>
</dbReference>
<dbReference type="HOGENOM" id="CLU_2661323_0_0_1"/>
<gene>
    <name evidence="1" type="ORF">M404DRAFT_50781</name>
</gene>
<name>A0A0C3P6Z8_PISTI</name>
<dbReference type="InParanoid" id="A0A0C3P6Z8"/>
<evidence type="ECO:0000313" key="1">
    <source>
        <dbReference type="EMBL" id="KIO09145.1"/>
    </source>
</evidence>